<dbReference type="EMBL" id="ATMH01003128">
    <property type="protein sequence ID" value="EPY31896.1"/>
    <property type="molecule type" value="Genomic_DNA"/>
</dbReference>
<evidence type="ECO:0000256" key="1">
    <source>
        <dbReference type="ARBA" id="ARBA00023002"/>
    </source>
</evidence>
<keyword evidence="4" id="KW-1185">Reference proteome</keyword>
<keyword evidence="2" id="KW-0812">Transmembrane</keyword>
<keyword evidence="2" id="KW-1133">Transmembrane helix</keyword>
<dbReference type="Proteomes" id="UP000015354">
    <property type="component" value="Unassembled WGS sequence"/>
</dbReference>
<dbReference type="Pfam" id="PF00106">
    <property type="entry name" value="adh_short"/>
    <property type="match status" value="1"/>
</dbReference>
<dbReference type="PANTHER" id="PTHR43899:SF4">
    <property type="entry name" value="17 BETA-HYDROXYSTEROID DEHYDROGENASE TYPE 3"/>
    <property type="match status" value="1"/>
</dbReference>
<dbReference type="InterPro" id="IPR051019">
    <property type="entry name" value="VLCFA-Steroid_DH"/>
</dbReference>
<keyword evidence="1" id="KW-0560">Oxidoreductase</keyword>
<proteinExistence type="predicted"/>
<organism evidence="3 4">
    <name type="scientific">Strigomonas culicis</name>
    <dbReference type="NCBI Taxonomy" id="28005"/>
    <lineage>
        <taxon>Eukaryota</taxon>
        <taxon>Discoba</taxon>
        <taxon>Euglenozoa</taxon>
        <taxon>Kinetoplastea</taxon>
        <taxon>Metakinetoplastina</taxon>
        <taxon>Trypanosomatida</taxon>
        <taxon>Trypanosomatidae</taxon>
        <taxon>Strigomonadinae</taxon>
        <taxon>Strigomonas</taxon>
    </lineage>
</organism>
<dbReference type="PIRSF" id="PIRSF000126">
    <property type="entry name" value="11-beta-HSD1"/>
    <property type="match status" value="1"/>
</dbReference>
<evidence type="ECO:0000313" key="4">
    <source>
        <dbReference type="Proteomes" id="UP000015354"/>
    </source>
</evidence>
<reference evidence="3 4" key="1">
    <citation type="journal article" date="2013" name="PLoS ONE">
        <title>Predicting the Proteins of Angomonas deanei, Strigomonas culicis and Their Respective Endosymbionts Reveals New Aspects of the Trypanosomatidae Family.</title>
        <authorList>
            <person name="Motta M.C."/>
            <person name="Martins A.C."/>
            <person name="de Souza S.S."/>
            <person name="Catta-Preta C.M."/>
            <person name="Silva R."/>
            <person name="Klein C.C."/>
            <person name="de Almeida L.G."/>
            <person name="de Lima Cunha O."/>
            <person name="Ciapina L.P."/>
            <person name="Brocchi M."/>
            <person name="Colabardini A.C."/>
            <person name="de Araujo Lima B."/>
            <person name="Machado C.R."/>
            <person name="de Almeida Soares C.M."/>
            <person name="Probst C.M."/>
            <person name="de Menezes C.B."/>
            <person name="Thompson C.E."/>
            <person name="Bartholomeu D.C."/>
            <person name="Gradia D.F."/>
            <person name="Pavoni D.P."/>
            <person name="Grisard E.C."/>
            <person name="Fantinatti-Garboggini F."/>
            <person name="Marchini F.K."/>
            <person name="Rodrigues-Luiz G.F."/>
            <person name="Wagner G."/>
            <person name="Goldman G.H."/>
            <person name="Fietto J.L."/>
            <person name="Elias M.C."/>
            <person name="Goldman M.H."/>
            <person name="Sagot M.F."/>
            <person name="Pereira M."/>
            <person name="Stoco P.H."/>
            <person name="de Mendonca-Neto R.P."/>
            <person name="Teixeira S.M."/>
            <person name="Maciel T.E."/>
            <person name="de Oliveira Mendes T.A."/>
            <person name="Urmenyi T.P."/>
            <person name="de Souza W."/>
            <person name="Schenkman S."/>
            <person name="de Vasconcelos A.T."/>
        </authorList>
    </citation>
    <scope>NUCLEOTIDE SEQUENCE [LARGE SCALE GENOMIC DNA]</scope>
</reference>
<dbReference type="Gene3D" id="3.40.50.720">
    <property type="entry name" value="NAD(P)-binding Rossmann-like Domain"/>
    <property type="match status" value="1"/>
</dbReference>
<dbReference type="FunFam" id="3.40.50.720:FF:000621">
    <property type="entry name" value="3-ketoacyl-CoA reductase, putative"/>
    <property type="match status" value="1"/>
</dbReference>
<sequence>MIYIDTLLWQVFCYICGWIGLISILTYVIAIAVQQLALRFPQNLKRKYKAQWGLVTGSSSGIGKAIAERLASQDINVVLVALDDDLLNNTFVELQQKYPQVQIRKVGVNLALKDYAYMTPILAATEDIKVQLVFNNAGYISTGLFADTDLERLRCNLECNAGCAVPITHHFLRKMIERKEKGLITFTSSASCYLPGPTATLYSPSKAFLTNFANTIAAENHDIGIDVVVIHPSPVNTNFYKNEGPQLDSLKTAQKAAASPANIAEQIFASAGRLTVWDQGLTCGVFRVVNKVLDYQIFTEVITRFAFLNGDHKKLCKASKTRNEGKSQ</sequence>
<dbReference type="PRINTS" id="PR00081">
    <property type="entry name" value="GDHRDH"/>
</dbReference>
<name>S9VXW5_9TRYP</name>
<feature type="transmembrane region" description="Helical" evidence="2">
    <location>
        <begin position="7"/>
        <end position="33"/>
    </location>
</feature>
<accession>S9VXW5</accession>
<dbReference type="PANTHER" id="PTHR43899">
    <property type="entry name" value="RH59310P"/>
    <property type="match status" value="1"/>
</dbReference>
<gene>
    <name evidence="3" type="ORF">STCU_03128</name>
</gene>
<evidence type="ECO:0000256" key="2">
    <source>
        <dbReference type="SAM" id="Phobius"/>
    </source>
</evidence>
<dbReference type="AlphaFoldDB" id="S9VXW5"/>
<keyword evidence="2" id="KW-0472">Membrane</keyword>
<comment type="caution">
    <text evidence="3">The sequence shown here is derived from an EMBL/GenBank/DDBJ whole genome shotgun (WGS) entry which is preliminary data.</text>
</comment>
<dbReference type="SUPFAM" id="SSF51735">
    <property type="entry name" value="NAD(P)-binding Rossmann-fold domains"/>
    <property type="match status" value="1"/>
</dbReference>
<dbReference type="InterPro" id="IPR002347">
    <property type="entry name" value="SDR_fam"/>
</dbReference>
<evidence type="ECO:0000313" key="3">
    <source>
        <dbReference type="EMBL" id="EPY31896.1"/>
    </source>
</evidence>
<dbReference type="InterPro" id="IPR036291">
    <property type="entry name" value="NAD(P)-bd_dom_sf"/>
</dbReference>
<dbReference type="OrthoDB" id="1393670at2759"/>
<protein>
    <submittedName>
        <fullName evidence="3">Short-chain dehydrogenase</fullName>
    </submittedName>
</protein>
<dbReference type="GO" id="GO:0016491">
    <property type="term" value="F:oxidoreductase activity"/>
    <property type="evidence" value="ECO:0007669"/>
    <property type="project" value="UniProtKB-KW"/>
</dbReference>